<evidence type="ECO:0000256" key="8">
    <source>
        <dbReference type="RuleBase" id="RU366046"/>
    </source>
</evidence>
<evidence type="ECO:0000313" key="11">
    <source>
        <dbReference type="Proteomes" id="UP000675284"/>
    </source>
</evidence>
<keyword evidence="6 8" id="KW-0520">NAD</keyword>
<dbReference type="GO" id="GO:0006012">
    <property type="term" value="P:galactose metabolic process"/>
    <property type="evidence" value="ECO:0007669"/>
    <property type="project" value="InterPro"/>
</dbReference>
<dbReference type="PANTHER" id="PTHR43725">
    <property type="entry name" value="UDP-GLUCOSE 4-EPIMERASE"/>
    <property type="match status" value="1"/>
</dbReference>
<dbReference type="RefSeq" id="WP_026680468.1">
    <property type="nucleotide sequence ID" value="NZ_JAGSOT010000031.1"/>
</dbReference>
<proteinExistence type="inferred from homology"/>
<dbReference type="EC" id="5.1.3.2" evidence="4 8"/>
<sequence>MTILVTGGAGYIGSHTCVELLNKGYDIVIMDSFENSNPNVLKRITEITGKQVKAYPIRLLDKASVREVFAKHNIEAVMHFAGYKAVGESVSFPLKYYRNNVHSTVILCEVMREYGVNKLVFSSSATVYGAVNQVPIDENTELKPANPYGRTKQIIEGMLQDLYFSDQRWSIALLRYFNPIGAHTSGLIGEDPNGIPNNLLPYISQVAVGKLDKLHVFGNDYPTKDGTGIRDYIHVVDLAIGHLSALENVQSSTGINTFNLGTGRGYSVLEVIAAFEKASGRAIPYTIEARRSGDAAICYANCSKAKEQLGWQATRGIDAMCKDTWRWQSTNLNGYEEVTKRNKTNVSLIKNAGIF</sequence>
<evidence type="ECO:0000256" key="7">
    <source>
        <dbReference type="ARBA" id="ARBA00023235"/>
    </source>
</evidence>
<evidence type="ECO:0000256" key="6">
    <source>
        <dbReference type="ARBA" id="ARBA00023027"/>
    </source>
</evidence>
<organism evidence="10 11">
    <name type="scientific">Virgibacillus salarius</name>
    <dbReference type="NCBI Taxonomy" id="447199"/>
    <lineage>
        <taxon>Bacteria</taxon>
        <taxon>Bacillati</taxon>
        <taxon>Bacillota</taxon>
        <taxon>Bacilli</taxon>
        <taxon>Bacillales</taxon>
        <taxon>Bacillaceae</taxon>
        <taxon>Virgibacillus</taxon>
    </lineage>
</organism>
<comment type="cofactor">
    <cofactor evidence="2 8">
        <name>NAD(+)</name>
        <dbReference type="ChEBI" id="CHEBI:57540"/>
    </cofactor>
</comment>
<dbReference type="Gene3D" id="3.40.50.720">
    <property type="entry name" value="NAD(P)-binding Rossmann-like Domain"/>
    <property type="match status" value="1"/>
</dbReference>
<dbReference type="GO" id="GO:0005829">
    <property type="term" value="C:cytosol"/>
    <property type="evidence" value="ECO:0007669"/>
    <property type="project" value="TreeGrafter"/>
</dbReference>
<name>A0A941DVU1_9BACI</name>
<comment type="similarity">
    <text evidence="3 8">Belongs to the NAD(P)-dependent epimerase/dehydratase family.</text>
</comment>
<dbReference type="CDD" id="cd05247">
    <property type="entry name" value="UDP_G4E_1_SDR_e"/>
    <property type="match status" value="1"/>
</dbReference>
<dbReference type="NCBIfam" id="NF007956">
    <property type="entry name" value="PRK10675.1"/>
    <property type="match status" value="1"/>
</dbReference>
<protein>
    <recommendedName>
        <fullName evidence="5 8">UDP-glucose 4-epimerase</fullName>
        <ecNumber evidence="4 8">5.1.3.2</ecNumber>
    </recommendedName>
</protein>
<dbReference type="GO" id="GO:0003978">
    <property type="term" value="F:UDP-glucose 4-epimerase activity"/>
    <property type="evidence" value="ECO:0007669"/>
    <property type="project" value="UniProtKB-UniRule"/>
</dbReference>
<evidence type="ECO:0000256" key="4">
    <source>
        <dbReference type="ARBA" id="ARBA00013189"/>
    </source>
</evidence>
<comment type="catalytic activity">
    <reaction evidence="1 8">
        <text>UDP-alpha-D-glucose = UDP-alpha-D-galactose</text>
        <dbReference type="Rhea" id="RHEA:22168"/>
        <dbReference type="ChEBI" id="CHEBI:58885"/>
        <dbReference type="ChEBI" id="CHEBI:66914"/>
        <dbReference type="EC" id="5.1.3.2"/>
    </reaction>
</comment>
<dbReference type="Pfam" id="PF16363">
    <property type="entry name" value="GDP_Man_Dehyd"/>
    <property type="match status" value="1"/>
</dbReference>
<dbReference type="AlphaFoldDB" id="A0A941DVU1"/>
<evidence type="ECO:0000256" key="2">
    <source>
        <dbReference type="ARBA" id="ARBA00001911"/>
    </source>
</evidence>
<dbReference type="PANTHER" id="PTHR43725:SF47">
    <property type="entry name" value="UDP-GLUCOSE 4-EPIMERASE"/>
    <property type="match status" value="1"/>
</dbReference>
<feature type="domain" description="NAD(P)-binding" evidence="9">
    <location>
        <begin position="4"/>
        <end position="324"/>
    </location>
</feature>
<dbReference type="Proteomes" id="UP000675284">
    <property type="component" value="Unassembled WGS sequence"/>
</dbReference>
<keyword evidence="11" id="KW-1185">Reference proteome</keyword>
<keyword evidence="7 8" id="KW-0413">Isomerase</keyword>
<evidence type="ECO:0000313" key="10">
    <source>
        <dbReference type="EMBL" id="MBR7796656.1"/>
    </source>
</evidence>
<reference evidence="10" key="1">
    <citation type="submission" date="2021-04" db="EMBL/GenBank/DDBJ databases">
        <title>Isolation and polyphasic classification of algal microorganism.</title>
        <authorList>
            <person name="Wang S."/>
        </authorList>
    </citation>
    <scope>NUCLEOTIDE SEQUENCE</scope>
    <source>
        <strain evidence="10">720a</strain>
    </source>
</reference>
<dbReference type="NCBIfam" id="TIGR01179">
    <property type="entry name" value="galE"/>
    <property type="match status" value="1"/>
</dbReference>
<comment type="subunit">
    <text evidence="8">Homodimer.</text>
</comment>
<keyword evidence="8" id="KW-0119">Carbohydrate metabolism</keyword>
<dbReference type="InterPro" id="IPR016040">
    <property type="entry name" value="NAD(P)-bd_dom"/>
</dbReference>
<comment type="caution">
    <text evidence="10">The sequence shown here is derived from an EMBL/GenBank/DDBJ whole genome shotgun (WGS) entry which is preliminary data.</text>
</comment>
<evidence type="ECO:0000259" key="9">
    <source>
        <dbReference type="Pfam" id="PF16363"/>
    </source>
</evidence>
<evidence type="ECO:0000256" key="1">
    <source>
        <dbReference type="ARBA" id="ARBA00000083"/>
    </source>
</evidence>
<dbReference type="InterPro" id="IPR036291">
    <property type="entry name" value="NAD(P)-bd_dom_sf"/>
</dbReference>
<accession>A0A941DVU1</accession>
<evidence type="ECO:0000256" key="3">
    <source>
        <dbReference type="ARBA" id="ARBA00007637"/>
    </source>
</evidence>
<dbReference type="InterPro" id="IPR005886">
    <property type="entry name" value="UDP_G4E"/>
</dbReference>
<dbReference type="Gene3D" id="3.90.25.10">
    <property type="entry name" value="UDP-galactose 4-epimerase, domain 1"/>
    <property type="match status" value="1"/>
</dbReference>
<dbReference type="EMBL" id="JAGSOT010000031">
    <property type="protein sequence ID" value="MBR7796656.1"/>
    <property type="molecule type" value="Genomic_DNA"/>
</dbReference>
<comment type="pathway">
    <text evidence="8">Carbohydrate metabolism; galactose metabolism.</text>
</comment>
<evidence type="ECO:0000256" key="5">
    <source>
        <dbReference type="ARBA" id="ARBA00018569"/>
    </source>
</evidence>
<dbReference type="SUPFAM" id="SSF51735">
    <property type="entry name" value="NAD(P)-binding Rossmann-fold domains"/>
    <property type="match status" value="1"/>
</dbReference>
<gene>
    <name evidence="10" type="primary">galE</name>
    <name evidence="10" type="ORF">KCX74_11465</name>
</gene>